<sequence length="8" mass="948">MMCPKLLI</sequence>
<reference evidence="1" key="1">
    <citation type="submission" date="2014-09" db="EMBL/GenBank/DDBJ databases">
        <authorList>
            <person name="Magalhaes I.L.F."/>
            <person name="Oliveira U."/>
            <person name="Santos F.R."/>
            <person name="Vidigal T.H.D.A."/>
            <person name="Brescovit A.D."/>
            <person name="Santos A.J."/>
        </authorList>
    </citation>
    <scope>NUCLEOTIDE SEQUENCE</scope>
    <source>
        <tissue evidence="1">Shoot tissue taken approximately 20 cm above the soil surface</tissue>
    </source>
</reference>
<evidence type="ECO:0000313" key="1">
    <source>
        <dbReference type="EMBL" id="JAD32094.1"/>
    </source>
</evidence>
<dbReference type="EMBL" id="GBRH01265801">
    <property type="protein sequence ID" value="JAD32094.1"/>
    <property type="molecule type" value="Transcribed_RNA"/>
</dbReference>
<organism evidence="1">
    <name type="scientific">Arundo donax</name>
    <name type="common">Giant reed</name>
    <name type="synonym">Donax arundinaceus</name>
    <dbReference type="NCBI Taxonomy" id="35708"/>
    <lineage>
        <taxon>Eukaryota</taxon>
        <taxon>Viridiplantae</taxon>
        <taxon>Streptophyta</taxon>
        <taxon>Embryophyta</taxon>
        <taxon>Tracheophyta</taxon>
        <taxon>Spermatophyta</taxon>
        <taxon>Magnoliopsida</taxon>
        <taxon>Liliopsida</taxon>
        <taxon>Poales</taxon>
        <taxon>Poaceae</taxon>
        <taxon>PACMAD clade</taxon>
        <taxon>Arundinoideae</taxon>
        <taxon>Arundineae</taxon>
        <taxon>Arundo</taxon>
    </lineage>
</organism>
<reference evidence="1" key="2">
    <citation type="journal article" date="2015" name="Data Brief">
        <title>Shoot transcriptome of the giant reed, Arundo donax.</title>
        <authorList>
            <person name="Barrero R.A."/>
            <person name="Guerrero F.D."/>
            <person name="Moolhuijzen P."/>
            <person name="Goolsby J.A."/>
            <person name="Tidwell J."/>
            <person name="Bellgard S.E."/>
            <person name="Bellgard M.I."/>
        </authorList>
    </citation>
    <scope>NUCLEOTIDE SEQUENCE</scope>
    <source>
        <tissue evidence="1">Shoot tissue taken approximately 20 cm above the soil surface</tissue>
    </source>
</reference>
<proteinExistence type="predicted"/>
<name>A0A0A8YYA8_ARUDO</name>
<accession>A0A0A8YYA8</accession>
<protein>
    <submittedName>
        <fullName evidence="1">Uncharacterized protein</fullName>
    </submittedName>
</protein>